<dbReference type="Proteomes" id="UP001154282">
    <property type="component" value="Unassembled WGS sequence"/>
</dbReference>
<evidence type="ECO:0000313" key="1">
    <source>
        <dbReference type="EMBL" id="CAI0453235.1"/>
    </source>
</evidence>
<organism evidence="1 2">
    <name type="scientific">Linum tenue</name>
    <dbReference type="NCBI Taxonomy" id="586396"/>
    <lineage>
        <taxon>Eukaryota</taxon>
        <taxon>Viridiplantae</taxon>
        <taxon>Streptophyta</taxon>
        <taxon>Embryophyta</taxon>
        <taxon>Tracheophyta</taxon>
        <taxon>Spermatophyta</taxon>
        <taxon>Magnoliopsida</taxon>
        <taxon>eudicotyledons</taxon>
        <taxon>Gunneridae</taxon>
        <taxon>Pentapetalae</taxon>
        <taxon>rosids</taxon>
        <taxon>fabids</taxon>
        <taxon>Malpighiales</taxon>
        <taxon>Linaceae</taxon>
        <taxon>Linum</taxon>
    </lineage>
</organism>
<name>A0AAV0N3S7_9ROSI</name>
<reference evidence="1" key="1">
    <citation type="submission" date="2022-08" db="EMBL/GenBank/DDBJ databases">
        <authorList>
            <person name="Gutierrez-Valencia J."/>
        </authorList>
    </citation>
    <scope>NUCLEOTIDE SEQUENCE</scope>
</reference>
<proteinExistence type="predicted"/>
<gene>
    <name evidence="1" type="ORF">LITE_LOCUS31517</name>
</gene>
<comment type="caution">
    <text evidence="1">The sequence shown here is derived from an EMBL/GenBank/DDBJ whole genome shotgun (WGS) entry which is preliminary data.</text>
</comment>
<dbReference type="EMBL" id="CAMGYJ010000007">
    <property type="protein sequence ID" value="CAI0453235.1"/>
    <property type="molecule type" value="Genomic_DNA"/>
</dbReference>
<dbReference type="AlphaFoldDB" id="A0AAV0N3S7"/>
<sequence length="85" mass="10158">MILLWITSTRISRPTDVSLQLRTTSPYDASLRRSHYLLFFNKIPQKKYWFRKNCVISLITTRRHFPTKLSNLFLNLLLSTTKLSR</sequence>
<keyword evidence="2" id="KW-1185">Reference proteome</keyword>
<accession>A0AAV0N3S7</accession>
<evidence type="ECO:0000313" key="2">
    <source>
        <dbReference type="Proteomes" id="UP001154282"/>
    </source>
</evidence>
<protein>
    <submittedName>
        <fullName evidence="1">Uncharacterized protein</fullName>
    </submittedName>
</protein>